<dbReference type="AlphaFoldDB" id="A0A395MZF7"/>
<organism evidence="2 3">
    <name type="scientific">Fusarium flagelliforme</name>
    <dbReference type="NCBI Taxonomy" id="2675880"/>
    <lineage>
        <taxon>Eukaryota</taxon>
        <taxon>Fungi</taxon>
        <taxon>Dikarya</taxon>
        <taxon>Ascomycota</taxon>
        <taxon>Pezizomycotina</taxon>
        <taxon>Sordariomycetes</taxon>
        <taxon>Hypocreomycetidae</taxon>
        <taxon>Hypocreales</taxon>
        <taxon>Nectriaceae</taxon>
        <taxon>Fusarium</taxon>
        <taxon>Fusarium incarnatum-equiseti species complex</taxon>
    </lineage>
</organism>
<evidence type="ECO:0000313" key="2">
    <source>
        <dbReference type="EMBL" id="RFN53298.1"/>
    </source>
</evidence>
<feature type="domain" description="F-box" evidence="1">
    <location>
        <begin position="93"/>
        <end position="146"/>
    </location>
</feature>
<evidence type="ECO:0000313" key="3">
    <source>
        <dbReference type="Proteomes" id="UP000265631"/>
    </source>
</evidence>
<dbReference type="InterPro" id="IPR036047">
    <property type="entry name" value="F-box-like_dom_sf"/>
</dbReference>
<gene>
    <name evidence="2" type="ORF">FIE12Z_2448</name>
</gene>
<dbReference type="EMBL" id="PXXK01000047">
    <property type="protein sequence ID" value="RFN53298.1"/>
    <property type="molecule type" value="Genomic_DNA"/>
</dbReference>
<evidence type="ECO:0000259" key="1">
    <source>
        <dbReference type="PROSITE" id="PS50181"/>
    </source>
</evidence>
<keyword evidence="3" id="KW-1185">Reference proteome</keyword>
<comment type="caution">
    <text evidence="2">The sequence shown here is derived from an EMBL/GenBank/DDBJ whole genome shotgun (WGS) entry which is preliminary data.</text>
</comment>
<dbReference type="CDD" id="cd09917">
    <property type="entry name" value="F-box_SF"/>
    <property type="match status" value="1"/>
</dbReference>
<accession>A0A395MZF7</accession>
<sequence length="417" mass="48187">MCEGFLGVESWSMSILAPLRKEQVALETNDWLELFLEQIEGGDAALSSRKLFCIANKSFDSFHRLHRPSINAHNEALVQLGQALKEPNRPDAESPLESLPSELIRSIYLYLEPVDVIALGLCSQRLWIRAVTTIHHDRRSYSWVDTPIFLTGFRKTTLPPAIYGLYHEVKDQSMEEHSFHCDMMDQRNPCTHHESKGSWSAWRKSATRCYSSLTPSEFECPRREETVRLLSSSGIPECLHDLLKSCLALHDLDCEGQWYLRNLTTKQYIRMELVNDLTISELTTVSLTGNHWLTLDILLMWLINWQERREPPKAVTTGRPSDTVKAVFKNGSRISESTIAHMRAYFIDMYNGKWAGHCLDVVKRVQSRMESGWTDITGEIEDSSQRWFAGIYMEAYHVNYADHKKHWDRFAQEQMGK</sequence>
<dbReference type="SUPFAM" id="SSF81383">
    <property type="entry name" value="F-box domain"/>
    <property type="match status" value="1"/>
</dbReference>
<dbReference type="InterPro" id="IPR001810">
    <property type="entry name" value="F-box_dom"/>
</dbReference>
<reference evidence="2 3" key="1">
    <citation type="journal article" date="2018" name="PLoS Pathog.">
        <title>Evolution of structural diversity of trichothecenes, a family of toxins produced by plant pathogenic and entomopathogenic fungi.</title>
        <authorList>
            <person name="Proctor R.H."/>
            <person name="McCormick S.P."/>
            <person name="Kim H.S."/>
            <person name="Cardoza R.E."/>
            <person name="Stanley A.M."/>
            <person name="Lindo L."/>
            <person name="Kelly A."/>
            <person name="Brown D.W."/>
            <person name="Lee T."/>
            <person name="Vaughan M.M."/>
            <person name="Alexander N.J."/>
            <person name="Busman M."/>
            <person name="Gutierrez S."/>
        </authorList>
    </citation>
    <scope>NUCLEOTIDE SEQUENCE [LARGE SCALE GENOMIC DNA]</scope>
    <source>
        <strain evidence="2 3">NRRL 13405</strain>
    </source>
</reference>
<name>A0A395MZF7_9HYPO</name>
<dbReference type="Proteomes" id="UP000265631">
    <property type="component" value="Unassembled WGS sequence"/>
</dbReference>
<dbReference type="PROSITE" id="PS50181">
    <property type="entry name" value="FBOX"/>
    <property type="match status" value="1"/>
</dbReference>
<proteinExistence type="predicted"/>
<protein>
    <recommendedName>
        <fullName evidence="1">F-box domain-containing protein</fullName>
    </recommendedName>
</protein>